<evidence type="ECO:0008006" key="3">
    <source>
        <dbReference type="Google" id="ProtNLM"/>
    </source>
</evidence>
<accession>A0ABP9H0I8</accession>
<dbReference type="RefSeq" id="WP_345675100.1">
    <property type="nucleotide sequence ID" value="NZ_BAABHS010000006.1"/>
</dbReference>
<reference evidence="2" key="1">
    <citation type="journal article" date="2019" name="Int. J. Syst. Evol. Microbiol.">
        <title>The Global Catalogue of Microorganisms (GCM) 10K type strain sequencing project: providing services to taxonomists for standard genome sequencing and annotation.</title>
        <authorList>
            <consortium name="The Broad Institute Genomics Platform"/>
            <consortium name="The Broad Institute Genome Sequencing Center for Infectious Disease"/>
            <person name="Wu L."/>
            <person name="Ma J."/>
        </authorList>
    </citation>
    <scope>NUCLEOTIDE SEQUENCE [LARGE SCALE GENOMIC DNA]</scope>
    <source>
        <strain evidence="2">JCM 17986</strain>
    </source>
</reference>
<keyword evidence="2" id="KW-1185">Reference proteome</keyword>
<dbReference type="Proteomes" id="UP001500466">
    <property type="component" value="Unassembled WGS sequence"/>
</dbReference>
<name>A0ABP9H0I8_9ACTN</name>
<organism evidence="1 2">
    <name type="scientific">Yinghuangia aomiensis</name>
    <dbReference type="NCBI Taxonomy" id="676205"/>
    <lineage>
        <taxon>Bacteria</taxon>
        <taxon>Bacillati</taxon>
        <taxon>Actinomycetota</taxon>
        <taxon>Actinomycetes</taxon>
        <taxon>Kitasatosporales</taxon>
        <taxon>Streptomycetaceae</taxon>
        <taxon>Yinghuangia</taxon>
    </lineage>
</organism>
<dbReference type="EMBL" id="BAABHS010000006">
    <property type="protein sequence ID" value="GAA4958301.1"/>
    <property type="molecule type" value="Genomic_DNA"/>
</dbReference>
<comment type="caution">
    <text evidence="1">The sequence shown here is derived from an EMBL/GenBank/DDBJ whole genome shotgun (WGS) entry which is preliminary data.</text>
</comment>
<proteinExistence type="predicted"/>
<evidence type="ECO:0000313" key="1">
    <source>
        <dbReference type="EMBL" id="GAA4958301.1"/>
    </source>
</evidence>
<protein>
    <recommendedName>
        <fullName evidence="3">WXG100 family type VII secretion target</fullName>
    </recommendedName>
</protein>
<gene>
    <name evidence="1" type="ORF">GCM10023205_21140</name>
</gene>
<evidence type="ECO:0000313" key="2">
    <source>
        <dbReference type="Proteomes" id="UP001500466"/>
    </source>
</evidence>
<sequence length="98" mass="10681">MADLYLKTTELKLMSLRLEAIATNLNGTRHDIDLARGYLGSGELAGALDHFVSGWRDGRKRIVESTGALAKMASDTVENFIATDAALKNHITTQTYSP</sequence>